<proteinExistence type="predicted"/>
<evidence type="ECO:0000313" key="4">
    <source>
        <dbReference type="Proteomes" id="UP001500974"/>
    </source>
</evidence>
<dbReference type="Pfam" id="PF14155">
    <property type="entry name" value="DUF4307"/>
    <property type="match status" value="1"/>
</dbReference>
<evidence type="ECO:0000256" key="1">
    <source>
        <dbReference type="SAM" id="MobiDB-lite"/>
    </source>
</evidence>
<feature type="region of interest" description="Disordered" evidence="1">
    <location>
        <begin position="113"/>
        <end position="133"/>
    </location>
</feature>
<sequence>MSTDHAPVPRVANRYGAPKPQRPATGLARRHKRWLIWFALASAVVATGVFSIFAGTPEVSSKDVGFSIEGPAVARVDYEVTKDPGATAQCAVQVLNQSYAIVGWTVVTIPPTNSQSVDGGTSSHSTTVRTESQGVSGGVNACWLLEES</sequence>
<reference evidence="3 4" key="1">
    <citation type="journal article" date="2019" name="Int. J. Syst. Evol. Microbiol.">
        <title>The Global Catalogue of Microorganisms (GCM) 10K type strain sequencing project: providing services to taxonomists for standard genome sequencing and annotation.</title>
        <authorList>
            <consortium name="The Broad Institute Genomics Platform"/>
            <consortium name="The Broad Institute Genome Sequencing Center for Infectious Disease"/>
            <person name="Wu L."/>
            <person name="Ma J."/>
        </authorList>
    </citation>
    <scope>NUCLEOTIDE SEQUENCE [LARGE SCALE GENOMIC DNA]</scope>
    <source>
        <strain evidence="3 4">JCM 14917</strain>
    </source>
</reference>
<dbReference type="Proteomes" id="UP001500974">
    <property type="component" value="Unassembled WGS sequence"/>
</dbReference>
<evidence type="ECO:0008006" key="5">
    <source>
        <dbReference type="Google" id="ProtNLM"/>
    </source>
</evidence>
<keyword evidence="2" id="KW-0812">Transmembrane</keyword>
<protein>
    <recommendedName>
        <fullName evidence="5">DUF4307 domain-containing protein</fullName>
    </recommendedName>
</protein>
<evidence type="ECO:0000256" key="2">
    <source>
        <dbReference type="SAM" id="Phobius"/>
    </source>
</evidence>
<gene>
    <name evidence="3" type="ORF">GCM10009784_24750</name>
</gene>
<keyword evidence="2" id="KW-1133">Transmembrane helix</keyword>
<accession>A0ABN3B069</accession>
<dbReference type="InterPro" id="IPR025443">
    <property type="entry name" value="DUF4307"/>
</dbReference>
<evidence type="ECO:0000313" key="3">
    <source>
        <dbReference type="EMBL" id="GAA2176781.1"/>
    </source>
</evidence>
<keyword evidence="4" id="KW-1185">Reference proteome</keyword>
<comment type="caution">
    <text evidence="3">The sequence shown here is derived from an EMBL/GenBank/DDBJ whole genome shotgun (WGS) entry which is preliminary data.</text>
</comment>
<name>A0ABN3B069_9MICC</name>
<keyword evidence="2" id="KW-0472">Membrane</keyword>
<feature type="transmembrane region" description="Helical" evidence="2">
    <location>
        <begin position="34"/>
        <end position="54"/>
    </location>
</feature>
<dbReference type="EMBL" id="BAAAON010000003">
    <property type="protein sequence ID" value="GAA2176781.1"/>
    <property type="molecule type" value="Genomic_DNA"/>
</dbReference>
<organism evidence="3 4">
    <name type="scientific">Arthrobacter parietis</name>
    <dbReference type="NCBI Taxonomy" id="271434"/>
    <lineage>
        <taxon>Bacteria</taxon>
        <taxon>Bacillati</taxon>
        <taxon>Actinomycetota</taxon>
        <taxon>Actinomycetes</taxon>
        <taxon>Micrococcales</taxon>
        <taxon>Micrococcaceae</taxon>
        <taxon>Arthrobacter</taxon>
    </lineage>
</organism>
<feature type="region of interest" description="Disordered" evidence="1">
    <location>
        <begin position="1"/>
        <end position="24"/>
    </location>
</feature>
<dbReference type="RefSeq" id="WP_277359517.1">
    <property type="nucleotide sequence ID" value="NZ_BAAAON010000003.1"/>
</dbReference>